<evidence type="ECO:0000313" key="2">
    <source>
        <dbReference type="EMBL" id="JAC73070.1"/>
    </source>
</evidence>
<organism evidence="2">
    <name type="scientific">Tetraselmis sp. GSL018</name>
    <dbReference type="NCBI Taxonomy" id="582737"/>
    <lineage>
        <taxon>Eukaryota</taxon>
        <taxon>Viridiplantae</taxon>
        <taxon>Chlorophyta</taxon>
        <taxon>core chlorophytes</taxon>
        <taxon>Chlorodendrophyceae</taxon>
        <taxon>Chlorodendrales</taxon>
        <taxon>Chlorodendraceae</taxon>
        <taxon>Tetraselmis</taxon>
    </lineage>
</organism>
<feature type="compositionally biased region" description="Gly residues" evidence="1">
    <location>
        <begin position="148"/>
        <end position="158"/>
    </location>
</feature>
<feature type="non-terminal residue" evidence="2">
    <location>
        <position position="1"/>
    </location>
</feature>
<evidence type="ECO:0000256" key="1">
    <source>
        <dbReference type="SAM" id="MobiDB-lite"/>
    </source>
</evidence>
<sequence>EPSRAGRDLEAEWAQAAVGSSSGAAAFFGDLPEGETLESDAGGSQEASGVGLSGEEWLAEPEETPVEGKRHGDVAEWALRGSDGQQSGAAGFFGSFPEGELLEPDDGSGALGGAERWAEEDSQEAFAHNLEFFGSMPEELEELEEGAPSGGRASGDGSLGQNECSGESQEIIDSPQPACDLDDSTSEILFWEAVKGLAASCGRQGQELARDSTRDGNRPVARCHCGRRGARPSTSLGPACSG</sequence>
<feature type="compositionally biased region" description="Low complexity" evidence="1">
    <location>
        <begin position="14"/>
        <end position="29"/>
    </location>
</feature>
<feature type="region of interest" description="Disordered" evidence="1">
    <location>
        <begin position="1"/>
        <end position="179"/>
    </location>
</feature>
<reference evidence="2" key="1">
    <citation type="submission" date="2014-05" db="EMBL/GenBank/DDBJ databases">
        <title>The transcriptome of the halophilic microalga Tetraselmis sp. GSL018 isolated from the Great Salt Lake, Utah.</title>
        <authorList>
            <person name="Jinkerson R.E."/>
            <person name="D'Adamo S."/>
            <person name="Posewitz M.C."/>
        </authorList>
    </citation>
    <scope>NUCLEOTIDE SEQUENCE</scope>
    <source>
        <strain evidence="2">GSL018</strain>
    </source>
</reference>
<accession>A0A061RQW0</accession>
<feature type="compositionally biased region" description="Polar residues" evidence="1">
    <location>
        <begin position="159"/>
        <end position="168"/>
    </location>
</feature>
<name>A0A061RQW0_9CHLO</name>
<dbReference type="AlphaFoldDB" id="A0A061RQW0"/>
<proteinExistence type="predicted"/>
<feature type="compositionally biased region" description="Basic and acidic residues" evidence="1">
    <location>
        <begin position="1"/>
        <end position="10"/>
    </location>
</feature>
<gene>
    <name evidence="2" type="ORF">TSPGSL018_29802</name>
</gene>
<protein>
    <submittedName>
        <fullName evidence="2">Uncharacterized protein</fullName>
    </submittedName>
</protein>
<dbReference type="EMBL" id="GBEZ01012858">
    <property type="protein sequence ID" value="JAC73070.1"/>
    <property type="molecule type" value="Transcribed_RNA"/>
</dbReference>